<feature type="chain" id="PRO_5025605554" evidence="1">
    <location>
        <begin position="21"/>
        <end position="179"/>
    </location>
</feature>
<keyword evidence="1" id="KW-0732">Signal</keyword>
<dbReference type="InterPro" id="IPR021054">
    <property type="entry name" value="Cell_wall_mannoprotein_1"/>
</dbReference>
<gene>
    <name evidence="2" type="ORF">BT96DRAFT_888320</name>
</gene>
<reference evidence="2" key="1">
    <citation type="journal article" date="2019" name="Environ. Microbiol.">
        <title>Fungal ecological strategies reflected in gene transcription - a case study of two litter decomposers.</title>
        <authorList>
            <person name="Barbi F."/>
            <person name="Kohler A."/>
            <person name="Barry K."/>
            <person name="Baskaran P."/>
            <person name="Daum C."/>
            <person name="Fauchery L."/>
            <person name="Ihrmark K."/>
            <person name="Kuo A."/>
            <person name="LaButti K."/>
            <person name="Lipzen A."/>
            <person name="Morin E."/>
            <person name="Grigoriev I.V."/>
            <person name="Henrissat B."/>
            <person name="Lindahl B."/>
            <person name="Martin F."/>
        </authorList>
    </citation>
    <scope>NUCLEOTIDE SEQUENCE</scope>
    <source>
        <strain evidence="2">JB14</strain>
    </source>
</reference>
<evidence type="ECO:0000313" key="2">
    <source>
        <dbReference type="EMBL" id="KAE9391946.1"/>
    </source>
</evidence>
<protein>
    <submittedName>
        <fullName evidence="2">Hydrophobic surface binding protein</fullName>
    </submittedName>
</protein>
<dbReference type="GO" id="GO:0005576">
    <property type="term" value="C:extracellular region"/>
    <property type="evidence" value="ECO:0007669"/>
    <property type="project" value="TreeGrafter"/>
</dbReference>
<accession>A0A6A4H2F9</accession>
<dbReference type="Gene3D" id="1.20.1280.140">
    <property type="match status" value="1"/>
</dbReference>
<feature type="signal peptide" evidence="1">
    <location>
        <begin position="1"/>
        <end position="20"/>
    </location>
</feature>
<keyword evidence="3" id="KW-1185">Reference proteome</keyword>
<dbReference type="Pfam" id="PF12296">
    <property type="entry name" value="HsbA"/>
    <property type="match status" value="1"/>
</dbReference>
<evidence type="ECO:0000256" key="1">
    <source>
        <dbReference type="SAM" id="SignalP"/>
    </source>
</evidence>
<dbReference type="EMBL" id="ML769608">
    <property type="protein sequence ID" value="KAE9391946.1"/>
    <property type="molecule type" value="Genomic_DNA"/>
</dbReference>
<dbReference type="OrthoDB" id="3485059at2759"/>
<proteinExistence type="predicted"/>
<evidence type="ECO:0000313" key="3">
    <source>
        <dbReference type="Proteomes" id="UP000799118"/>
    </source>
</evidence>
<dbReference type="AlphaFoldDB" id="A0A6A4H2F9"/>
<dbReference type="Proteomes" id="UP000799118">
    <property type="component" value="Unassembled WGS sequence"/>
</dbReference>
<dbReference type="PROSITE" id="PS51257">
    <property type="entry name" value="PROKAR_LIPOPROTEIN"/>
    <property type="match status" value="1"/>
</dbReference>
<dbReference type="PANTHER" id="PTHR38123:SF1">
    <property type="entry name" value="HYDROPHOBIC SURFACE BINDING PROTEIN"/>
    <property type="match status" value="1"/>
</dbReference>
<dbReference type="PANTHER" id="PTHR38123">
    <property type="entry name" value="CELL WALL SERINE-THREONINE-RICH GALACTOMANNOPROTEIN MP1 (AFU_ORTHOLOGUE AFUA_4G03240)"/>
    <property type="match status" value="1"/>
</dbReference>
<sequence length="179" mass="18334">MARFVSSFAILLAFVTACIAAVYQVEEDIANIASQVTVIDSAIHAFPTTGGSLLEALEIHELATTLASALASTTTDVVATGPVDDTDGQTILKEVEAFEPTIIDALISLAQKVPAFSALPLGGVLALIKQDVVDLDAETKNLENAMIADTPADLLAQAASITSAIDAAFATVGAAFADT</sequence>
<name>A0A6A4H2F9_9AGAR</name>
<organism evidence="2 3">
    <name type="scientific">Gymnopus androsaceus JB14</name>
    <dbReference type="NCBI Taxonomy" id="1447944"/>
    <lineage>
        <taxon>Eukaryota</taxon>
        <taxon>Fungi</taxon>
        <taxon>Dikarya</taxon>
        <taxon>Basidiomycota</taxon>
        <taxon>Agaricomycotina</taxon>
        <taxon>Agaricomycetes</taxon>
        <taxon>Agaricomycetidae</taxon>
        <taxon>Agaricales</taxon>
        <taxon>Marasmiineae</taxon>
        <taxon>Omphalotaceae</taxon>
        <taxon>Gymnopus</taxon>
    </lineage>
</organism>